<dbReference type="Pfam" id="PF06276">
    <property type="entry name" value="FhuF"/>
    <property type="match status" value="1"/>
</dbReference>
<name>A0A6G8S4T9_9GAMM</name>
<dbReference type="AlphaFoldDB" id="A0A6G8S4T9"/>
<organism evidence="4 5">
    <name type="scientific">Acinetobacter lanii</name>
    <dbReference type="NCBI Taxonomy" id="2715163"/>
    <lineage>
        <taxon>Bacteria</taxon>
        <taxon>Pseudomonadati</taxon>
        <taxon>Pseudomonadota</taxon>
        <taxon>Gammaproteobacteria</taxon>
        <taxon>Moraxellales</taxon>
        <taxon>Moraxellaceae</taxon>
        <taxon>Acinetobacter</taxon>
    </lineage>
</organism>
<feature type="domain" description="Aerobactin siderophore biosynthesis IucA/IucC N-terminal" evidence="2">
    <location>
        <begin position="145"/>
        <end position="400"/>
    </location>
</feature>
<dbReference type="InterPro" id="IPR022770">
    <property type="entry name" value="IucA/IucC-like_C"/>
</dbReference>
<reference evidence="4 5" key="1">
    <citation type="submission" date="2020-03" db="EMBL/GenBank/DDBJ databases">
        <authorList>
            <person name="Zhu W."/>
        </authorList>
    </citation>
    <scope>NUCLEOTIDE SEQUENCE [LARGE SCALE GENOMIC DNA]</scope>
    <source>
        <strain evidence="4 5">185</strain>
    </source>
</reference>
<dbReference type="InterPro" id="IPR007310">
    <property type="entry name" value="Aerobactin_biosyn_IucA/IucC_N"/>
</dbReference>
<keyword evidence="5" id="KW-1185">Reference proteome</keyword>
<dbReference type="EMBL" id="CP049916">
    <property type="protein sequence ID" value="QIO09144.1"/>
    <property type="molecule type" value="Genomic_DNA"/>
</dbReference>
<dbReference type="RefSeq" id="WP_166324747.1">
    <property type="nucleotide sequence ID" value="NZ_CP049916.1"/>
</dbReference>
<dbReference type="Proteomes" id="UP000501939">
    <property type="component" value="Chromosome"/>
</dbReference>
<protein>
    <submittedName>
        <fullName evidence="4">Siderophore biosynthesis protein</fullName>
    </submittedName>
</protein>
<evidence type="ECO:0000313" key="5">
    <source>
        <dbReference type="Proteomes" id="UP000501939"/>
    </source>
</evidence>
<sequence>MKELANRLAMQHLVNAYAQETGQATLLEKYQQNSTQISFSQGLTLLSISLDHLKGQVLVPLSYVSLVGRHRIAALPNIWIKGHLHSFSSVTLASLLLEELLQNTVRTLDSASLLERWIQSREALAHFLNERKHDFNQMRGVEQNFIETEQSLICGHSMHPAPKSRTGFIHDDWKKYSPETKAKVQLNFWLVSSEYVAEDSALMQSECIASDTPSNHSSKSSQQTTYLEISEQLKTELQQVLSEGELKLFAQYPNYKLVPLHPWQARYLQSQTWFKALKQQDHLIDLGELGWQLSPTTSVRTLASFDAPWQFKPSLSVMVTNSVRVNLEKEGHRGVMTYKLWHSPLGQQILQQCPSLKALNDPAWMSLKIDGQLINESLCIFREQPFHSTQQITCIASLCEDHLTQPINRFNALFQHIEKDQGIQQASKGQKSEIALSWFQRFLEISLDPMMCLYHRYGMAFESHQQNVLVELEHGMPKHLWLRDNQGFYYIEELAHDILVAFPELSDKAHAVGTQAFVDERFSYYFFGNTLFGIINAIGVTGYITEQRLIHALQEKLKSLLLEYPESTLLHGLLYKDTLPYKGNLLTRLYELDELTAPVSEQSVYIQLANPLQIQHQDVAYA</sequence>
<evidence type="ECO:0000259" key="2">
    <source>
        <dbReference type="Pfam" id="PF04183"/>
    </source>
</evidence>
<dbReference type="GO" id="GO:0016881">
    <property type="term" value="F:acid-amino acid ligase activity"/>
    <property type="evidence" value="ECO:0007669"/>
    <property type="project" value="UniProtKB-ARBA"/>
</dbReference>
<dbReference type="GO" id="GO:0019290">
    <property type="term" value="P:siderophore biosynthetic process"/>
    <property type="evidence" value="ECO:0007669"/>
    <property type="project" value="InterPro"/>
</dbReference>
<dbReference type="Gene3D" id="6.10.250.3370">
    <property type="match status" value="1"/>
</dbReference>
<evidence type="ECO:0000256" key="1">
    <source>
        <dbReference type="ARBA" id="ARBA00007832"/>
    </source>
</evidence>
<evidence type="ECO:0000313" key="4">
    <source>
        <dbReference type="EMBL" id="QIO09144.1"/>
    </source>
</evidence>
<dbReference type="Pfam" id="PF04183">
    <property type="entry name" value="IucA_IucC"/>
    <property type="match status" value="1"/>
</dbReference>
<dbReference type="InterPro" id="IPR037455">
    <property type="entry name" value="LucA/IucC-like"/>
</dbReference>
<evidence type="ECO:0000259" key="3">
    <source>
        <dbReference type="Pfam" id="PF06276"/>
    </source>
</evidence>
<accession>A0A6G8S4T9</accession>
<proteinExistence type="inferred from homology"/>
<dbReference type="KEGG" id="alj:G8D99_09010"/>
<dbReference type="PANTHER" id="PTHR34384">
    <property type="entry name" value="L-2,3-DIAMINOPROPANOATE--CITRATE LIGASE"/>
    <property type="match status" value="1"/>
</dbReference>
<dbReference type="Gene3D" id="1.10.510.40">
    <property type="match status" value="1"/>
</dbReference>
<comment type="similarity">
    <text evidence="1">Belongs to the IucA/IucC family.</text>
</comment>
<feature type="domain" description="Aerobactin siderophore biosynthesis IucA/IucC-like C-terminal" evidence="3">
    <location>
        <begin position="437"/>
        <end position="596"/>
    </location>
</feature>
<dbReference type="PANTHER" id="PTHR34384:SF5">
    <property type="entry name" value="L-2,3-DIAMINOPROPANOATE--CITRATE LIGASE"/>
    <property type="match status" value="1"/>
</dbReference>
<gene>
    <name evidence="4" type="ORF">G8D99_09010</name>
</gene>